<feature type="domain" description="DUF218" evidence="1">
    <location>
        <begin position="7"/>
        <end position="128"/>
    </location>
</feature>
<name>A0A6C0IKY4_9ZZZZ</name>
<accession>A0A6C0IKY4</accession>
<proteinExistence type="predicted"/>
<dbReference type="Gene3D" id="3.40.50.620">
    <property type="entry name" value="HUPs"/>
    <property type="match status" value="1"/>
</dbReference>
<organism evidence="2">
    <name type="scientific">viral metagenome</name>
    <dbReference type="NCBI Taxonomy" id="1070528"/>
    <lineage>
        <taxon>unclassified sequences</taxon>
        <taxon>metagenomes</taxon>
        <taxon>organismal metagenomes</taxon>
    </lineage>
</organism>
<protein>
    <recommendedName>
        <fullName evidence="1">DUF218 domain-containing protein</fullName>
    </recommendedName>
</protein>
<dbReference type="AlphaFoldDB" id="A0A6C0IKY4"/>
<dbReference type="Pfam" id="PF02698">
    <property type="entry name" value="DUF218"/>
    <property type="match status" value="1"/>
</dbReference>
<dbReference type="EMBL" id="MN740211">
    <property type="protein sequence ID" value="QHT93901.1"/>
    <property type="molecule type" value="Genomic_DNA"/>
</dbReference>
<evidence type="ECO:0000313" key="2">
    <source>
        <dbReference type="EMBL" id="QHT93901.1"/>
    </source>
</evidence>
<dbReference type="InterPro" id="IPR014729">
    <property type="entry name" value="Rossmann-like_a/b/a_fold"/>
</dbReference>
<sequence length="173" mass="19921">MQLISTIVILLGSHIDTLLKDRCSIVANYFYESDPQEKPHIYISGGIKHAIESQSESYLASKYIINSSSIMTDYIITDNEAQNTAENFRNFKCKFYDQLAFEEKENLKIVIATSKFHHKRAKKFFDSYFPDYDGKESWLLGDKSCYCCANDEKFHIQNVEKDVAKAPANCMLV</sequence>
<reference evidence="2" key="1">
    <citation type="journal article" date="2020" name="Nature">
        <title>Giant virus diversity and host interactions through global metagenomics.</title>
        <authorList>
            <person name="Schulz F."/>
            <person name="Roux S."/>
            <person name="Paez-Espino D."/>
            <person name="Jungbluth S."/>
            <person name="Walsh D.A."/>
            <person name="Denef V.J."/>
            <person name="McMahon K.D."/>
            <person name="Konstantinidis K.T."/>
            <person name="Eloe-Fadrosh E.A."/>
            <person name="Kyrpides N.C."/>
            <person name="Woyke T."/>
        </authorList>
    </citation>
    <scope>NUCLEOTIDE SEQUENCE</scope>
    <source>
        <strain evidence="2">GVMAG-M-3300024258-14</strain>
    </source>
</reference>
<evidence type="ECO:0000259" key="1">
    <source>
        <dbReference type="Pfam" id="PF02698"/>
    </source>
</evidence>
<dbReference type="InterPro" id="IPR003848">
    <property type="entry name" value="DUF218"/>
</dbReference>